<dbReference type="EMBL" id="CAJPDR010000039">
    <property type="protein sequence ID" value="CAF9909969.1"/>
    <property type="molecule type" value="Genomic_DNA"/>
</dbReference>
<organism evidence="2 3">
    <name type="scientific">Alectoria fallacina</name>
    <dbReference type="NCBI Taxonomy" id="1903189"/>
    <lineage>
        <taxon>Eukaryota</taxon>
        <taxon>Fungi</taxon>
        <taxon>Dikarya</taxon>
        <taxon>Ascomycota</taxon>
        <taxon>Pezizomycotina</taxon>
        <taxon>Lecanoromycetes</taxon>
        <taxon>OSLEUM clade</taxon>
        <taxon>Lecanoromycetidae</taxon>
        <taxon>Lecanorales</taxon>
        <taxon>Lecanorineae</taxon>
        <taxon>Parmeliaceae</taxon>
        <taxon>Alectoria</taxon>
    </lineage>
</organism>
<dbReference type="AlphaFoldDB" id="A0A8H3IDU4"/>
<dbReference type="OrthoDB" id="5382650at2759"/>
<feature type="compositionally biased region" description="Basic residues" evidence="1">
    <location>
        <begin position="226"/>
        <end position="240"/>
    </location>
</feature>
<evidence type="ECO:0000313" key="2">
    <source>
        <dbReference type="EMBL" id="CAF9909969.1"/>
    </source>
</evidence>
<evidence type="ECO:0000256" key="1">
    <source>
        <dbReference type="SAM" id="MobiDB-lite"/>
    </source>
</evidence>
<name>A0A8H3IDU4_9LECA</name>
<evidence type="ECO:0000313" key="3">
    <source>
        <dbReference type="Proteomes" id="UP000664203"/>
    </source>
</evidence>
<proteinExistence type="predicted"/>
<dbReference type="Proteomes" id="UP000664203">
    <property type="component" value="Unassembled WGS sequence"/>
</dbReference>
<accession>A0A8H3IDU4</accession>
<reference evidence="2" key="1">
    <citation type="submission" date="2021-03" db="EMBL/GenBank/DDBJ databases">
        <authorList>
            <person name="Tagirdzhanova G."/>
        </authorList>
    </citation>
    <scope>NUCLEOTIDE SEQUENCE</scope>
</reference>
<gene>
    <name evidence="2" type="ORF">ALECFALPRED_006121</name>
</gene>
<sequence length="260" mass="29047">MATIPSYNLNAKYPVIITGPPISYQAEYDAAIDAYNDHSALTDPLRKEYDAVFFRHKENQTNYHKIMDKASAHRKTYQTHKRYVISLSNALLTSNVTLRSAPKPFTDFQALTHATLLNKIRLASHTLTTMLYQNLRFDKARNASWKLDQELFVKCTELYKVMETDDMELDRLHAKVLEVEKKMGGGVGCGMVDGACISCARLKEREAKRAAAAAVMATAENVAKARKGGSVKAGKGSKGKQRLEDIAEEEELADDNNGWV</sequence>
<protein>
    <submittedName>
        <fullName evidence="2">Uncharacterized protein</fullName>
    </submittedName>
</protein>
<comment type="caution">
    <text evidence="2">The sequence shown here is derived from an EMBL/GenBank/DDBJ whole genome shotgun (WGS) entry which is preliminary data.</text>
</comment>
<keyword evidence="3" id="KW-1185">Reference proteome</keyword>
<feature type="region of interest" description="Disordered" evidence="1">
    <location>
        <begin position="226"/>
        <end position="260"/>
    </location>
</feature>